<dbReference type="OrthoDB" id="195541at2"/>
<keyword evidence="1" id="KW-0472">Membrane</keyword>
<dbReference type="Pfam" id="PF05708">
    <property type="entry name" value="Peptidase_C92"/>
    <property type="match status" value="1"/>
</dbReference>
<keyword evidence="1" id="KW-0812">Transmembrane</keyword>
<keyword evidence="1" id="KW-1133">Transmembrane helix</keyword>
<proteinExistence type="predicted"/>
<name>A0A5C6EBT5_9BACT</name>
<feature type="transmembrane region" description="Helical" evidence="1">
    <location>
        <begin position="15"/>
        <end position="38"/>
    </location>
</feature>
<dbReference type="Proteomes" id="UP000315471">
    <property type="component" value="Unassembled WGS sequence"/>
</dbReference>
<dbReference type="AlphaFoldDB" id="A0A5C6EBT5"/>
<gene>
    <name evidence="2" type="ORF">Q31b_10600</name>
</gene>
<evidence type="ECO:0000313" key="2">
    <source>
        <dbReference type="EMBL" id="TWU45884.1"/>
    </source>
</evidence>
<keyword evidence="3" id="KW-1185">Reference proteome</keyword>
<reference evidence="2 3" key="1">
    <citation type="submission" date="2019-02" db="EMBL/GenBank/DDBJ databases">
        <title>Deep-cultivation of Planctomycetes and their phenomic and genomic characterization uncovers novel biology.</title>
        <authorList>
            <person name="Wiegand S."/>
            <person name="Jogler M."/>
            <person name="Boedeker C."/>
            <person name="Pinto D."/>
            <person name="Vollmers J."/>
            <person name="Rivas-Marin E."/>
            <person name="Kohn T."/>
            <person name="Peeters S.H."/>
            <person name="Heuer A."/>
            <person name="Rast P."/>
            <person name="Oberbeckmann S."/>
            <person name="Bunk B."/>
            <person name="Jeske O."/>
            <person name="Meyerdierks A."/>
            <person name="Storesund J.E."/>
            <person name="Kallscheuer N."/>
            <person name="Luecker S."/>
            <person name="Lage O.M."/>
            <person name="Pohl T."/>
            <person name="Merkel B.J."/>
            <person name="Hornburger P."/>
            <person name="Mueller R.-W."/>
            <person name="Bruemmer F."/>
            <person name="Labrenz M."/>
            <person name="Spormann A.M."/>
            <person name="Op Den Camp H."/>
            <person name="Overmann J."/>
            <person name="Amann R."/>
            <person name="Jetten M.S.M."/>
            <person name="Mascher T."/>
            <person name="Medema M.H."/>
            <person name="Devos D.P."/>
            <person name="Kaster A.-K."/>
            <person name="Ovreas L."/>
            <person name="Rohde M."/>
            <person name="Galperin M.Y."/>
            <person name="Jogler C."/>
        </authorList>
    </citation>
    <scope>NUCLEOTIDE SEQUENCE [LARGE SCALE GENOMIC DNA]</scope>
    <source>
        <strain evidence="2 3">Q31b</strain>
    </source>
</reference>
<organism evidence="2 3">
    <name type="scientific">Novipirellula aureliae</name>
    <dbReference type="NCBI Taxonomy" id="2527966"/>
    <lineage>
        <taxon>Bacteria</taxon>
        <taxon>Pseudomonadati</taxon>
        <taxon>Planctomycetota</taxon>
        <taxon>Planctomycetia</taxon>
        <taxon>Pirellulales</taxon>
        <taxon>Pirellulaceae</taxon>
        <taxon>Novipirellula</taxon>
    </lineage>
</organism>
<protein>
    <submittedName>
        <fullName evidence="2">Uncharacterized protein</fullName>
    </submittedName>
</protein>
<accession>A0A5C6EBT5</accession>
<dbReference type="EMBL" id="SJPY01000001">
    <property type="protein sequence ID" value="TWU45884.1"/>
    <property type="molecule type" value="Genomic_DNA"/>
</dbReference>
<evidence type="ECO:0000256" key="1">
    <source>
        <dbReference type="SAM" id="Phobius"/>
    </source>
</evidence>
<dbReference type="Gene3D" id="3.90.1720.10">
    <property type="entry name" value="endopeptidase domain like (from Nostoc punctiforme)"/>
    <property type="match status" value="1"/>
</dbReference>
<evidence type="ECO:0000313" key="3">
    <source>
        <dbReference type="Proteomes" id="UP000315471"/>
    </source>
</evidence>
<dbReference type="RefSeq" id="WP_146598501.1">
    <property type="nucleotide sequence ID" value="NZ_SJPY01000001.1"/>
</dbReference>
<sequence>MSRRSEKRSGLGKRLAVVIAMGLFCYAIVAYLIIPFGWERYGDKHPPFDDNPRIAQTSDGHPGDAKLTVTESLLQADLRVLRSSSTQLEQTVAEFQTLARTAPWRANGFLDAAQQDQIEGLFFRFLVCRHALWNLANYHKDDDVRYASDEARAKYTAVALDAGFCLALADASLVSAFQGDAVAIDKLNERFYRSEIPARTYDRLLLGVTSEERVKALDNALLLYDTERRQQDSSLTRVCEQNSIYNDLFNHTKSTAEQANERIQKLVDTESRIAPELDNELRHTRVAELLRDAETESSGLLTTARAHLFKGISRIKNPEARLIKFSVDQKREVYERLEPGDIILTYTAGYISDIFIPGAFKHAITYVGSPQDRQTSGLSADQLGWLPELERRDLLQSVLQESLPSGQPTDVIEAVGEGVIFNHLGHIMDTHINRMLVLRPQINRQQRKESLANVFLFLGDEYDFKFDFADASKQVCTEVVYRALDGKGPIDFTLVPRAGHETLSADDIANNYLNSPGASFEFVLFAEETTGSPQHLAKIVLGDAGKSRLKELMDETKD</sequence>
<dbReference type="InterPro" id="IPR024453">
    <property type="entry name" value="Peptidase_C92"/>
</dbReference>
<dbReference type="InterPro" id="IPR038765">
    <property type="entry name" value="Papain-like_cys_pep_sf"/>
</dbReference>
<comment type="caution">
    <text evidence="2">The sequence shown here is derived from an EMBL/GenBank/DDBJ whole genome shotgun (WGS) entry which is preliminary data.</text>
</comment>
<dbReference type="SUPFAM" id="SSF54001">
    <property type="entry name" value="Cysteine proteinases"/>
    <property type="match status" value="1"/>
</dbReference>